<gene>
    <name evidence="2" type="ORF">FEG63_22540</name>
</gene>
<dbReference type="InterPro" id="IPR029058">
    <property type="entry name" value="AB_hydrolase_fold"/>
</dbReference>
<dbReference type="Pfam" id="PF12697">
    <property type="entry name" value="Abhydrolase_6"/>
    <property type="match status" value="1"/>
</dbReference>
<reference evidence="2 3" key="1">
    <citation type="submission" date="2019-05" db="EMBL/GenBank/DDBJ databases">
        <title>Mycolicibacterium sphagni ENV482 genome assembly.</title>
        <authorList>
            <person name="Chen W."/>
            <person name="Faulkner N.W."/>
            <person name="Hyman M.R."/>
        </authorList>
    </citation>
    <scope>NUCLEOTIDE SEQUENCE [LARGE SCALE GENOMIC DNA]</scope>
    <source>
        <strain evidence="2 3">ENV482</strain>
    </source>
</reference>
<protein>
    <submittedName>
        <fullName evidence="2">Alpha/beta hydrolase</fullName>
    </submittedName>
</protein>
<dbReference type="Gene3D" id="3.40.50.1820">
    <property type="entry name" value="alpha/beta hydrolase"/>
    <property type="match status" value="1"/>
</dbReference>
<proteinExistence type="predicted"/>
<evidence type="ECO:0000313" key="2">
    <source>
        <dbReference type="EMBL" id="NTY62321.1"/>
    </source>
</evidence>
<dbReference type="InterPro" id="IPR050266">
    <property type="entry name" value="AB_hydrolase_sf"/>
</dbReference>
<evidence type="ECO:0000313" key="3">
    <source>
        <dbReference type="Proteomes" id="UP000708347"/>
    </source>
</evidence>
<dbReference type="RefSeq" id="WP_174400039.1">
    <property type="nucleotide sequence ID" value="NZ_VBSB01000015.1"/>
</dbReference>
<name>A0ABX2JXF2_9MYCO</name>
<sequence>MKMTKTGAGEPPLVFVHGLACDGTDWRAQVDALTPRTTVVVCELPGHGSSPGVPADCTIAAYGAGVVRALAELQLPPAILVGHSMGCRVVLEANRIQPGAVCGLVLVDGSRIGAGDPLAAERAMADELAGDGYPRFMRQFFESMFFPSSDPALARAIVDRALQLPAGVGRPLITNLAGWDAGCVENALDAVSVPLLAIQSTTMDATRVRVSLSPGQSSGWVDLIRAHVPKAAVALLPGTDHYPQIDRADEVTALIASFASLREGLVER</sequence>
<dbReference type="SUPFAM" id="SSF53474">
    <property type="entry name" value="alpha/beta-Hydrolases"/>
    <property type="match status" value="1"/>
</dbReference>
<dbReference type="EMBL" id="VBSB01000015">
    <property type="protein sequence ID" value="NTY62321.1"/>
    <property type="molecule type" value="Genomic_DNA"/>
</dbReference>
<dbReference type="GO" id="GO:0016787">
    <property type="term" value="F:hydrolase activity"/>
    <property type="evidence" value="ECO:0007669"/>
    <property type="project" value="UniProtKB-KW"/>
</dbReference>
<feature type="domain" description="AB hydrolase-1" evidence="1">
    <location>
        <begin position="13"/>
        <end position="253"/>
    </location>
</feature>
<evidence type="ECO:0000259" key="1">
    <source>
        <dbReference type="Pfam" id="PF12697"/>
    </source>
</evidence>
<comment type="caution">
    <text evidence="2">The sequence shown here is derived from an EMBL/GenBank/DDBJ whole genome shotgun (WGS) entry which is preliminary data.</text>
</comment>
<dbReference type="PANTHER" id="PTHR43798">
    <property type="entry name" value="MONOACYLGLYCEROL LIPASE"/>
    <property type="match status" value="1"/>
</dbReference>
<organism evidence="2 3">
    <name type="scientific">Mycolicibacterium sphagni</name>
    <dbReference type="NCBI Taxonomy" id="1786"/>
    <lineage>
        <taxon>Bacteria</taxon>
        <taxon>Bacillati</taxon>
        <taxon>Actinomycetota</taxon>
        <taxon>Actinomycetes</taxon>
        <taxon>Mycobacteriales</taxon>
        <taxon>Mycobacteriaceae</taxon>
        <taxon>Mycolicibacterium</taxon>
    </lineage>
</organism>
<dbReference type="Proteomes" id="UP000708347">
    <property type="component" value="Unassembled WGS sequence"/>
</dbReference>
<accession>A0ABX2JXF2</accession>
<dbReference type="InterPro" id="IPR000073">
    <property type="entry name" value="AB_hydrolase_1"/>
</dbReference>
<keyword evidence="3" id="KW-1185">Reference proteome</keyword>
<keyword evidence="2" id="KW-0378">Hydrolase</keyword>